<organism evidence="13 14">
    <name type="scientific">Pneumocystis jirovecii (strain RU7)</name>
    <name type="common">Human pneumocystis pneumonia agent</name>
    <dbReference type="NCBI Taxonomy" id="1408657"/>
    <lineage>
        <taxon>Eukaryota</taxon>
        <taxon>Fungi</taxon>
        <taxon>Dikarya</taxon>
        <taxon>Ascomycota</taxon>
        <taxon>Taphrinomycotina</taxon>
        <taxon>Pneumocystomycetes</taxon>
        <taxon>Pneumocystaceae</taxon>
        <taxon>Pneumocystis</taxon>
    </lineage>
</organism>
<dbReference type="GO" id="GO:0016787">
    <property type="term" value="F:hydrolase activity"/>
    <property type="evidence" value="ECO:0007669"/>
    <property type="project" value="UniProtKB-KW"/>
</dbReference>
<evidence type="ECO:0000256" key="6">
    <source>
        <dbReference type="ARBA" id="ARBA00022840"/>
    </source>
</evidence>
<dbReference type="InterPro" id="IPR014001">
    <property type="entry name" value="Helicase_ATP-bd"/>
</dbReference>
<dbReference type="VEuPathDB" id="FungiDB:T551_03191"/>
<dbReference type="GO" id="GO:0005524">
    <property type="term" value="F:ATP binding"/>
    <property type="evidence" value="ECO:0007669"/>
    <property type="project" value="UniProtKB-UniRule"/>
</dbReference>
<dbReference type="RefSeq" id="XP_018228353.1">
    <property type="nucleotide sequence ID" value="XM_018375454.1"/>
</dbReference>
<dbReference type="Pfam" id="PF00271">
    <property type="entry name" value="Helicase_C"/>
    <property type="match status" value="1"/>
</dbReference>
<evidence type="ECO:0000259" key="12">
    <source>
        <dbReference type="PROSITE" id="PS51195"/>
    </source>
</evidence>
<dbReference type="Proteomes" id="UP000053447">
    <property type="component" value="Unassembled WGS sequence"/>
</dbReference>
<dbReference type="GO" id="GO:0005730">
    <property type="term" value="C:nucleolus"/>
    <property type="evidence" value="ECO:0007669"/>
    <property type="project" value="UniProtKB-SubCell"/>
</dbReference>
<dbReference type="SMART" id="SM00487">
    <property type="entry name" value="DEXDc"/>
    <property type="match status" value="1"/>
</dbReference>
<feature type="domain" description="Helicase ATP-binding" evidence="10">
    <location>
        <begin position="104"/>
        <end position="324"/>
    </location>
</feature>
<comment type="domain">
    <text evidence="9">The Q motif is unique to and characteristic of the DEAD box family of RNA helicases and controls ATP binding and hydrolysis.</text>
</comment>
<keyword evidence="4 9" id="KW-0378">Hydrolase</keyword>
<protein>
    <recommendedName>
        <fullName evidence="9">ATP-dependent RNA helicase</fullName>
        <ecNumber evidence="9">3.6.4.13</ecNumber>
    </recommendedName>
</protein>
<keyword evidence="5 9" id="KW-0347">Helicase</keyword>
<gene>
    <name evidence="13" type="ORF">T551_03191</name>
</gene>
<evidence type="ECO:0000259" key="11">
    <source>
        <dbReference type="PROSITE" id="PS51194"/>
    </source>
</evidence>
<dbReference type="GO" id="GO:0006364">
    <property type="term" value="P:rRNA processing"/>
    <property type="evidence" value="ECO:0007669"/>
    <property type="project" value="UniProtKB-KW"/>
</dbReference>
<evidence type="ECO:0000256" key="7">
    <source>
        <dbReference type="ARBA" id="ARBA00022884"/>
    </source>
</evidence>
<evidence type="ECO:0000259" key="10">
    <source>
        <dbReference type="PROSITE" id="PS51192"/>
    </source>
</evidence>
<comment type="subcellular location">
    <subcellularLocation>
        <location evidence="1">Nucleus</location>
        <location evidence="1">Nucleolus</location>
    </subcellularLocation>
</comment>
<evidence type="ECO:0000256" key="2">
    <source>
        <dbReference type="ARBA" id="ARBA00022552"/>
    </source>
</evidence>
<sequence>MIQFDQFKINSYCFFPVFIKNFKYESKAFKAQLSIFYIRVLHFKTKTLFYVKKEIENINFQKNQIKSPYFSTFEECHIHPSIVKALKLAFPHISTPTTVQSKIFSALTSKSPLLIRSWTGTGKSFALSLYALNCSRSIFKENSNAPTLTTIILVPNNDLAYQYKQWIENILKNYEKPVEHNENIIQVLTRNNFDENLQIEKLKQFPNPHILVATPNRLLDILSDLRESYKNYIDFKNFQSIIIDEADYLLDTSKCYSVKKSMQNRHHFSPGYILLEYIITLRNKMSKTKAEFLADNYQLICSSATINKRLKQLIYSKNWNRYQVISSINMTDNHAKSGSWIPSKIKHYVLKISLKEHDKIHIMDAILPQFEKDNVSCIKKVKKNKEKIKLSKNIFIINNPKNISINLEDIIISTLNYLIKHDNVKNGIIFISHTLSRKKFVERCQVHGLSYVIELRENALENKVNQNKIYVMNYLSARGIDLPGLTHVYMIGRVDSDVKYIHMAGRIGRMGNFGKMISIIPSSSTKYEDDYFSKETATTFNKIGIKAELYFTEAHDHSISIKIVCISYNLHQYFEIHTKKDI</sequence>
<keyword evidence="2" id="KW-0698">rRNA processing</keyword>
<feature type="domain" description="DEAD-box RNA helicase Q" evidence="12">
    <location>
        <begin position="71"/>
        <end position="101"/>
    </location>
</feature>
<comment type="function">
    <text evidence="9">RNA helicase.</text>
</comment>
<dbReference type="STRING" id="1408657.A0A0W4ZFN8"/>
<dbReference type="SUPFAM" id="SSF52540">
    <property type="entry name" value="P-loop containing nucleoside triphosphate hydrolases"/>
    <property type="match status" value="2"/>
</dbReference>
<dbReference type="InterPro" id="IPR011545">
    <property type="entry name" value="DEAD/DEAH_box_helicase_dom"/>
</dbReference>
<accession>A0A0W4ZFN8</accession>
<dbReference type="OrthoDB" id="9984275at2759"/>
<proteinExistence type="inferred from homology"/>
<dbReference type="AlphaFoldDB" id="A0A0W4ZFN8"/>
<keyword evidence="7 9" id="KW-0694">RNA-binding</keyword>
<dbReference type="PANTHER" id="PTHR24031">
    <property type="entry name" value="RNA HELICASE"/>
    <property type="match status" value="1"/>
</dbReference>
<dbReference type="GO" id="GO:0003723">
    <property type="term" value="F:RNA binding"/>
    <property type="evidence" value="ECO:0007669"/>
    <property type="project" value="UniProtKB-UniRule"/>
</dbReference>
<dbReference type="PROSITE" id="PS51194">
    <property type="entry name" value="HELICASE_CTER"/>
    <property type="match status" value="1"/>
</dbReference>
<evidence type="ECO:0000256" key="9">
    <source>
        <dbReference type="RuleBase" id="RU365068"/>
    </source>
</evidence>
<keyword evidence="3 9" id="KW-0547">Nucleotide-binding</keyword>
<dbReference type="PROSITE" id="PS51192">
    <property type="entry name" value="HELICASE_ATP_BIND_1"/>
    <property type="match status" value="1"/>
</dbReference>
<evidence type="ECO:0000313" key="13">
    <source>
        <dbReference type="EMBL" id="KTW27197.1"/>
    </source>
</evidence>
<dbReference type="InterPro" id="IPR014014">
    <property type="entry name" value="RNA_helicase_DEAD_Q_motif"/>
</dbReference>
<keyword evidence="6 9" id="KW-0067">ATP-binding</keyword>
<dbReference type="GeneID" id="28941709"/>
<reference evidence="14" key="1">
    <citation type="journal article" date="2016" name="Nat. Commun.">
        <title>Genome analysis of three Pneumocystis species reveals adaptation mechanisms to life exclusively in mammalian hosts.</title>
        <authorList>
            <person name="Ma L."/>
            <person name="Chen Z."/>
            <person name="Huang D.W."/>
            <person name="Kutty G."/>
            <person name="Ishihara M."/>
            <person name="Wang H."/>
            <person name="Abouelleil A."/>
            <person name="Bishop L."/>
            <person name="Davey E."/>
            <person name="Deng R."/>
            <person name="Deng X."/>
            <person name="Fan L."/>
            <person name="Fantoni G."/>
            <person name="Fitzgerald M."/>
            <person name="Gogineni E."/>
            <person name="Goldberg J.M."/>
            <person name="Handley G."/>
            <person name="Hu X."/>
            <person name="Huber C."/>
            <person name="Jiao X."/>
            <person name="Jones K."/>
            <person name="Levin J.Z."/>
            <person name="Liu Y."/>
            <person name="Macdonald P."/>
            <person name="Melnikov A."/>
            <person name="Raley C."/>
            <person name="Sassi M."/>
            <person name="Sherman B.T."/>
            <person name="Song X."/>
            <person name="Sykes S."/>
            <person name="Tran B."/>
            <person name="Walsh L."/>
            <person name="Xia Y."/>
            <person name="Yang J."/>
            <person name="Young S."/>
            <person name="Zeng Q."/>
            <person name="Zheng X."/>
            <person name="Stephens R."/>
            <person name="Nusbaum C."/>
            <person name="Birren B.W."/>
            <person name="Azadi P."/>
            <person name="Lempicki R.A."/>
            <person name="Cuomo C.A."/>
            <person name="Kovacs J.A."/>
        </authorList>
    </citation>
    <scope>NUCLEOTIDE SEQUENCE [LARGE SCALE GENOMIC DNA]</scope>
    <source>
        <strain evidence="14">RU7</strain>
    </source>
</reference>
<evidence type="ECO:0000256" key="3">
    <source>
        <dbReference type="ARBA" id="ARBA00022741"/>
    </source>
</evidence>
<dbReference type="InterPro" id="IPR027417">
    <property type="entry name" value="P-loop_NTPase"/>
</dbReference>
<evidence type="ECO:0000256" key="1">
    <source>
        <dbReference type="ARBA" id="ARBA00004604"/>
    </source>
</evidence>
<dbReference type="PROSITE" id="PS51195">
    <property type="entry name" value="Q_MOTIF"/>
    <property type="match status" value="1"/>
</dbReference>
<comment type="caution">
    <text evidence="13">The sequence shown here is derived from an EMBL/GenBank/DDBJ whole genome shotgun (WGS) entry which is preliminary data.</text>
</comment>
<dbReference type="Pfam" id="PF00270">
    <property type="entry name" value="DEAD"/>
    <property type="match status" value="1"/>
</dbReference>
<evidence type="ECO:0000256" key="4">
    <source>
        <dbReference type="ARBA" id="ARBA00022801"/>
    </source>
</evidence>
<dbReference type="eggNOG" id="KOG0327">
    <property type="taxonomic scope" value="Eukaryota"/>
</dbReference>
<evidence type="ECO:0000256" key="8">
    <source>
        <dbReference type="PROSITE-ProRule" id="PRU00552"/>
    </source>
</evidence>
<name>A0A0W4ZFN8_PNEJ7</name>
<dbReference type="EMBL" id="LFWA01000015">
    <property type="protein sequence ID" value="KTW27197.1"/>
    <property type="molecule type" value="Genomic_DNA"/>
</dbReference>
<feature type="short sequence motif" description="Q motif" evidence="8">
    <location>
        <begin position="71"/>
        <end position="101"/>
    </location>
</feature>
<evidence type="ECO:0000313" key="14">
    <source>
        <dbReference type="Proteomes" id="UP000053447"/>
    </source>
</evidence>
<dbReference type="InterPro" id="IPR001650">
    <property type="entry name" value="Helicase_C-like"/>
</dbReference>
<comment type="similarity">
    <text evidence="9">Belongs to the DEAD box helicase family.</text>
</comment>
<dbReference type="EC" id="3.6.4.13" evidence="9"/>
<keyword evidence="14" id="KW-1185">Reference proteome</keyword>
<dbReference type="Gene3D" id="3.40.50.300">
    <property type="entry name" value="P-loop containing nucleotide triphosphate hydrolases"/>
    <property type="match status" value="2"/>
</dbReference>
<evidence type="ECO:0000256" key="5">
    <source>
        <dbReference type="ARBA" id="ARBA00022806"/>
    </source>
</evidence>
<dbReference type="GO" id="GO:0003724">
    <property type="term" value="F:RNA helicase activity"/>
    <property type="evidence" value="ECO:0007669"/>
    <property type="project" value="UniProtKB-EC"/>
</dbReference>
<comment type="catalytic activity">
    <reaction evidence="9">
        <text>ATP + H2O = ADP + phosphate + H(+)</text>
        <dbReference type="Rhea" id="RHEA:13065"/>
        <dbReference type="ChEBI" id="CHEBI:15377"/>
        <dbReference type="ChEBI" id="CHEBI:15378"/>
        <dbReference type="ChEBI" id="CHEBI:30616"/>
        <dbReference type="ChEBI" id="CHEBI:43474"/>
        <dbReference type="ChEBI" id="CHEBI:456216"/>
        <dbReference type="EC" id="3.6.4.13"/>
    </reaction>
</comment>
<feature type="domain" description="Helicase C-terminal" evidence="11">
    <location>
        <begin position="406"/>
        <end position="567"/>
    </location>
</feature>